<feature type="binding site" evidence="8">
    <location>
        <position position="312"/>
    </location>
    <ligand>
        <name>Zn(2+)</name>
        <dbReference type="ChEBI" id="CHEBI:29105"/>
        <label>2</label>
    </ligand>
</feature>
<feature type="binding site" evidence="8">
    <location>
        <position position="137"/>
    </location>
    <ligand>
        <name>Mg(2+)</name>
        <dbReference type="ChEBI" id="CHEBI:18420"/>
    </ligand>
</feature>
<dbReference type="PROSITE" id="PS00123">
    <property type="entry name" value="ALKALINE_PHOSPHATASE"/>
    <property type="match status" value="1"/>
</dbReference>
<dbReference type="Gene3D" id="3.40.720.10">
    <property type="entry name" value="Alkaline Phosphatase, subunit A"/>
    <property type="match status" value="1"/>
</dbReference>
<dbReference type="PRINTS" id="PR00113">
    <property type="entry name" value="ALKPHPHTASE"/>
</dbReference>
<feature type="binding site" evidence="8">
    <location>
        <position position="43"/>
    </location>
    <ligand>
        <name>Zn(2+)</name>
        <dbReference type="ChEBI" id="CHEBI:29105"/>
        <label>2</label>
    </ligand>
</feature>
<dbReference type="Gene3D" id="1.10.60.40">
    <property type="match status" value="1"/>
</dbReference>
<evidence type="ECO:0000313" key="10">
    <source>
        <dbReference type="EMBL" id="GAU08989.1"/>
    </source>
</evidence>
<sequence length="497" mass="53557">MNKRTYGCWQSLVTVWMAMVWVMVLPQGAGAANAKYVFLFIGDGMGIAQRALAAKVHDRPLRMDGFPVHGVTSTYAADRFITDSAAAGTALACGRKTNVGMIGMDPEGHPLASLAAMAKDKGMKVGLISSVSLNHSTPAAFYAHVPQRKQYYDISMALAASGFDFLGGGGLIDPDNVRNGATVFQGNAWDVIQDSGYRLVTSKKAFMALEQGCGKVYACNSWLPDHGALPYAIDARSNDISLAEFTAKGIELLDNDDGFFLMVEGGKIDWACHAHDAATAIGEILAFDAAIDAAHAFYTKHPAETLIVVTADHECGGLSLGYAGTGYASLYTLLRRQRLSFQQFHDRVVRPIAMQGMGWETARSSITRHFPLQFEGDPTTNPLVVNDREQEQIRQAFDLSRQKGTGSRHKRRESLAYGGEDPLTVTLTHVLNHKAGLGWATYKHTATPVMTSALGVGAEAFGGYYDNTDIAQYIARSMGLPCTAPLESTSSRAAVVP</sequence>
<comment type="cofactor">
    <cofactor evidence="8">
        <name>Zn(2+)</name>
        <dbReference type="ChEBI" id="CHEBI:29105"/>
    </cofactor>
    <text evidence="8">Binds 2 Zn(2+) ions.</text>
</comment>
<feature type="active site" description="Phosphoserine intermediate" evidence="7">
    <location>
        <position position="84"/>
    </location>
</feature>
<comment type="caution">
    <text evidence="10">The sequence shown here is derived from an EMBL/GenBank/DDBJ whole genome shotgun (WGS) entry which is preliminary data.</text>
</comment>
<dbReference type="AlphaFoldDB" id="A0A194AJT3"/>
<evidence type="ECO:0000256" key="2">
    <source>
        <dbReference type="ARBA" id="ARBA00022553"/>
    </source>
</evidence>
<feature type="binding site" evidence="8">
    <location>
        <position position="135"/>
    </location>
    <ligand>
        <name>Mg(2+)</name>
        <dbReference type="ChEBI" id="CHEBI:18420"/>
    </ligand>
</feature>
<feature type="binding site" evidence="8">
    <location>
        <position position="43"/>
    </location>
    <ligand>
        <name>Mg(2+)</name>
        <dbReference type="ChEBI" id="CHEBI:18420"/>
    </ligand>
</feature>
<dbReference type="InterPro" id="IPR001952">
    <property type="entry name" value="Alkaline_phosphatase"/>
</dbReference>
<evidence type="ECO:0000256" key="9">
    <source>
        <dbReference type="RuleBase" id="RU003946"/>
    </source>
</evidence>
<dbReference type="SUPFAM" id="SSF53649">
    <property type="entry name" value="Alkaline phosphatase-like"/>
    <property type="match status" value="1"/>
</dbReference>
<dbReference type="STRING" id="1592317.DPF_1708"/>
<dbReference type="InterPro" id="IPR017850">
    <property type="entry name" value="Alkaline_phosphatase_core_sf"/>
</dbReference>
<keyword evidence="11" id="KW-1185">Reference proteome</keyword>
<feature type="binding site" evidence="8">
    <location>
        <position position="269"/>
    </location>
    <ligand>
        <name>Zn(2+)</name>
        <dbReference type="ChEBI" id="CHEBI:29105"/>
        <label>2</label>
    </ligand>
</feature>
<dbReference type="Pfam" id="PF00245">
    <property type="entry name" value="Alk_phosphatase"/>
    <property type="match status" value="1"/>
</dbReference>
<evidence type="ECO:0000256" key="8">
    <source>
        <dbReference type="PIRSR" id="PIRSR601952-2"/>
    </source>
</evidence>
<evidence type="ECO:0000256" key="7">
    <source>
        <dbReference type="PIRSR" id="PIRSR601952-1"/>
    </source>
</evidence>
<name>A0A194AJT3_9BACT</name>
<evidence type="ECO:0000313" key="11">
    <source>
        <dbReference type="Proteomes" id="UP000095200"/>
    </source>
</evidence>
<dbReference type="Proteomes" id="UP000095200">
    <property type="component" value="Unassembled WGS sequence"/>
</dbReference>
<keyword evidence="3 8" id="KW-0479">Metal-binding</keyword>
<feature type="binding site" evidence="8">
    <location>
        <position position="264"/>
    </location>
    <ligand>
        <name>Mg(2+)</name>
        <dbReference type="ChEBI" id="CHEBI:18420"/>
    </ligand>
</feature>
<accession>A0A194AJT3</accession>
<dbReference type="GO" id="GO:0046872">
    <property type="term" value="F:metal ion binding"/>
    <property type="evidence" value="ECO:0007669"/>
    <property type="project" value="UniProtKB-KW"/>
</dbReference>
<gene>
    <name evidence="10" type="ORF">DPF_1708</name>
</gene>
<keyword evidence="2" id="KW-0597">Phosphoprotein</keyword>
<dbReference type="PANTHER" id="PTHR11596:SF5">
    <property type="entry name" value="ALKALINE PHOSPHATASE"/>
    <property type="match status" value="1"/>
</dbReference>
<reference evidence="11" key="1">
    <citation type="submission" date="2016-06" db="EMBL/GenBank/DDBJ databases">
        <title>Draft genome sequence of Desulfoplanes formicivorans strain Pf12B.</title>
        <authorList>
            <person name="Watanabe M."/>
            <person name="Kojima H."/>
            <person name="Fukui M."/>
        </authorList>
    </citation>
    <scope>NUCLEOTIDE SEQUENCE [LARGE SCALE GENOMIC DNA]</scope>
    <source>
        <strain evidence="11">Pf12B</strain>
    </source>
</reference>
<evidence type="ECO:0000256" key="1">
    <source>
        <dbReference type="ARBA" id="ARBA00005984"/>
    </source>
</evidence>
<feature type="binding site" evidence="8">
    <location>
        <position position="444"/>
    </location>
    <ligand>
        <name>Zn(2+)</name>
        <dbReference type="ChEBI" id="CHEBI:29105"/>
        <label>2</label>
    </ligand>
</feature>
<dbReference type="CDD" id="cd16012">
    <property type="entry name" value="ALP"/>
    <property type="match status" value="1"/>
</dbReference>
<comment type="cofactor">
    <cofactor evidence="8">
        <name>Mg(2+)</name>
        <dbReference type="ChEBI" id="CHEBI:18420"/>
    </cofactor>
    <text evidence="8">Binds 1 Mg(2+) ion.</text>
</comment>
<dbReference type="RefSeq" id="WP_069859077.1">
    <property type="nucleotide sequence ID" value="NZ_BDFE01000016.1"/>
</dbReference>
<keyword evidence="5 8" id="KW-0862">Zinc</keyword>
<dbReference type="PANTHER" id="PTHR11596">
    <property type="entry name" value="ALKALINE PHOSPHATASE"/>
    <property type="match status" value="1"/>
</dbReference>
<dbReference type="SMART" id="SM00098">
    <property type="entry name" value="alkPPc"/>
    <property type="match status" value="1"/>
</dbReference>
<evidence type="ECO:0000256" key="6">
    <source>
        <dbReference type="ARBA" id="ARBA00022842"/>
    </source>
</evidence>
<organism evidence="10 11">
    <name type="scientific">Desulfoplanes formicivorans</name>
    <dbReference type="NCBI Taxonomy" id="1592317"/>
    <lineage>
        <taxon>Bacteria</taxon>
        <taxon>Pseudomonadati</taxon>
        <taxon>Thermodesulfobacteriota</taxon>
        <taxon>Desulfovibrionia</taxon>
        <taxon>Desulfovibrionales</taxon>
        <taxon>Desulfoplanaceae</taxon>
        <taxon>Desulfoplanes</taxon>
    </lineage>
</organism>
<dbReference type="InterPro" id="IPR018299">
    <property type="entry name" value="Alkaline_phosphatase_AS"/>
</dbReference>
<keyword evidence="6 8" id="KW-0460">Magnesium</keyword>
<evidence type="ECO:0000256" key="5">
    <source>
        <dbReference type="ARBA" id="ARBA00022833"/>
    </source>
</evidence>
<dbReference type="GO" id="GO:0004035">
    <property type="term" value="F:alkaline phosphatase activity"/>
    <property type="evidence" value="ECO:0007669"/>
    <property type="project" value="TreeGrafter"/>
</dbReference>
<keyword evidence="4" id="KW-0378">Hydrolase</keyword>
<protein>
    <submittedName>
        <fullName evidence="10">Alkaline phosphatase</fullName>
    </submittedName>
</protein>
<proteinExistence type="inferred from homology"/>
<dbReference type="EMBL" id="BDFE01000016">
    <property type="protein sequence ID" value="GAU08989.1"/>
    <property type="molecule type" value="Genomic_DNA"/>
</dbReference>
<comment type="similarity">
    <text evidence="1 9">Belongs to the alkaline phosphatase family.</text>
</comment>
<evidence type="ECO:0000256" key="4">
    <source>
        <dbReference type="ARBA" id="ARBA00022801"/>
    </source>
</evidence>
<evidence type="ECO:0000256" key="3">
    <source>
        <dbReference type="ARBA" id="ARBA00022723"/>
    </source>
</evidence>
<feature type="binding site" evidence="8">
    <location>
        <position position="273"/>
    </location>
    <ligand>
        <name>Zn(2+)</name>
        <dbReference type="ChEBI" id="CHEBI:29105"/>
        <label>2</label>
    </ligand>
</feature>
<dbReference type="OrthoDB" id="9794455at2"/>
<feature type="binding site" evidence="8">
    <location>
        <position position="313"/>
    </location>
    <ligand>
        <name>Zn(2+)</name>
        <dbReference type="ChEBI" id="CHEBI:29105"/>
        <label>2</label>
    </ligand>
</feature>